<dbReference type="Proteomes" id="UP000800035">
    <property type="component" value="Unassembled WGS sequence"/>
</dbReference>
<keyword evidence="1" id="KW-0175">Coiled coil</keyword>
<protein>
    <submittedName>
        <fullName evidence="3">Uncharacterized protein</fullName>
    </submittedName>
</protein>
<dbReference type="OrthoDB" id="3785590at2759"/>
<dbReference type="EMBL" id="ML976990">
    <property type="protein sequence ID" value="KAF1956933.1"/>
    <property type="molecule type" value="Genomic_DNA"/>
</dbReference>
<feature type="compositionally biased region" description="Polar residues" evidence="2">
    <location>
        <begin position="154"/>
        <end position="173"/>
    </location>
</feature>
<sequence>MATSSQALPTISTEQLEVYKGVFDWNTDTLIANIQATKPDYNVKDPATWPIITVPRMNEINEEPFRRMRKLPFGIVFPAVIVCDYVKHEASPQRAAILVGNKSMNRLFHDFPFHFDQFGRALDEYAMTTEARIAYASHVSPRPPPAAPTGPRDSLSSRVRPQNGLNSGRQTFGQRLVRPTRPKTTDGVFLGVIQMLASKQNTSKPGDQRKYETVGRQLIEARKALEKEKTRALENEVEFTNRVSELQATLAAQSEKAGEDLEKLSTAMSNRLATEKERAGAAEERIKFLENEVGGLQELLSASRQETNVANDRMFKIWEKLKSEEEPKKRKKGPGGVGNSNTPKRSRF</sequence>
<name>A0A6A5TVJ3_9PLEO</name>
<accession>A0A6A5TVJ3</accession>
<feature type="compositionally biased region" description="Polar residues" evidence="2">
    <location>
        <begin position="339"/>
        <end position="348"/>
    </location>
</feature>
<proteinExistence type="predicted"/>
<reference evidence="3" key="1">
    <citation type="journal article" date="2020" name="Stud. Mycol.">
        <title>101 Dothideomycetes genomes: a test case for predicting lifestyles and emergence of pathogens.</title>
        <authorList>
            <person name="Haridas S."/>
            <person name="Albert R."/>
            <person name="Binder M."/>
            <person name="Bloem J."/>
            <person name="Labutti K."/>
            <person name="Salamov A."/>
            <person name="Andreopoulos B."/>
            <person name="Baker S."/>
            <person name="Barry K."/>
            <person name="Bills G."/>
            <person name="Bluhm B."/>
            <person name="Cannon C."/>
            <person name="Castanera R."/>
            <person name="Culley D."/>
            <person name="Daum C."/>
            <person name="Ezra D."/>
            <person name="Gonzalez J."/>
            <person name="Henrissat B."/>
            <person name="Kuo A."/>
            <person name="Liang C."/>
            <person name="Lipzen A."/>
            <person name="Lutzoni F."/>
            <person name="Magnuson J."/>
            <person name="Mondo S."/>
            <person name="Nolan M."/>
            <person name="Ohm R."/>
            <person name="Pangilinan J."/>
            <person name="Park H.-J."/>
            <person name="Ramirez L."/>
            <person name="Alfaro M."/>
            <person name="Sun H."/>
            <person name="Tritt A."/>
            <person name="Yoshinaga Y."/>
            <person name="Zwiers L.-H."/>
            <person name="Turgeon B."/>
            <person name="Goodwin S."/>
            <person name="Spatafora J."/>
            <person name="Crous P."/>
            <person name="Grigoriev I."/>
        </authorList>
    </citation>
    <scope>NUCLEOTIDE SEQUENCE</scope>
    <source>
        <strain evidence="3">CBS 675.92</strain>
    </source>
</reference>
<feature type="coiled-coil region" evidence="1">
    <location>
        <begin position="272"/>
        <end position="306"/>
    </location>
</feature>
<feature type="region of interest" description="Disordered" evidence="2">
    <location>
        <begin position="137"/>
        <end position="175"/>
    </location>
</feature>
<dbReference type="AlphaFoldDB" id="A0A6A5TVJ3"/>
<feature type="region of interest" description="Disordered" evidence="2">
    <location>
        <begin position="320"/>
        <end position="348"/>
    </location>
</feature>
<organism evidence="3 4">
    <name type="scientific">Byssothecium circinans</name>
    <dbReference type="NCBI Taxonomy" id="147558"/>
    <lineage>
        <taxon>Eukaryota</taxon>
        <taxon>Fungi</taxon>
        <taxon>Dikarya</taxon>
        <taxon>Ascomycota</taxon>
        <taxon>Pezizomycotina</taxon>
        <taxon>Dothideomycetes</taxon>
        <taxon>Pleosporomycetidae</taxon>
        <taxon>Pleosporales</taxon>
        <taxon>Massarineae</taxon>
        <taxon>Massarinaceae</taxon>
        <taxon>Byssothecium</taxon>
    </lineage>
</organism>
<gene>
    <name evidence="3" type="ORF">CC80DRAFT_592957</name>
</gene>
<evidence type="ECO:0000256" key="2">
    <source>
        <dbReference type="SAM" id="MobiDB-lite"/>
    </source>
</evidence>
<evidence type="ECO:0000313" key="4">
    <source>
        <dbReference type="Proteomes" id="UP000800035"/>
    </source>
</evidence>
<keyword evidence="4" id="KW-1185">Reference proteome</keyword>
<evidence type="ECO:0000256" key="1">
    <source>
        <dbReference type="SAM" id="Coils"/>
    </source>
</evidence>
<evidence type="ECO:0000313" key="3">
    <source>
        <dbReference type="EMBL" id="KAF1956933.1"/>
    </source>
</evidence>